<comment type="similarity">
    <text evidence="12">Belongs to the radical SAM superfamily. MoaA family.</text>
</comment>
<dbReference type="InterPro" id="IPR050105">
    <property type="entry name" value="MoCo_biosynth_MoaA/MoaC"/>
</dbReference>
<dbReference type="AlphaFoldDB" id="A0A0L6U398"/>
<keyword evidence="9 12" id="KW-0501">Molybdenum cofactor biosynthesis</keyword>
<dbReference type="CDD" id="cd01335">
    <property type="entry name" value="Radical_SAM"/>
    <property type="match status" value="1"/>
</dbReference>
<feature type="binding site" evidence="12">
    <location>
        <position position="13"/>
    </location>
    <ligand>
        <name>GTP</name>
        <dbReference type="ChEBI" id="CHEBI:37565"/>
    </ligand>
</feature>
<keyword evidence="7 12" id="KW-0411">Iron-sulfur</keyword>
<dbReference type="SUPFAM" id="SSF102114">
    <property type="entry name" value="Radical SAM enzymes"/>
    <property type="match status" value="1"/>
</dbReference>
<reference evidence="15" key="1">
    <citation type="submission" date="2015-07" db="EMBL/GenBank/DDBJ databases">
        <title>Draft genome sequence of Acetobacterium bakii DSM 8293, a potential psychrophilic chemical producer through syngas fermentation.</title>
        <authorList>
            <person name="Song Y."/>
            <person name="Hwang S."/>
            <person name="Cho B.-K."/>
        </authorList>
    </citation>
    <scope>NUCLEOTIDE SEQUENCE [LARGE SCALE GENOMIC DNA]</scope>
    <source>
        <strain evidence="15">DSM 8239</strain>
    </source>
</reference>
<accession>A0A0L6U398</accession>
<comment type="catalytic activity">
    <reaction evidence="11 12">
        <text>GTP + AH2 + S-adenosyl-L-methionine = (8S)-3',8-cyclo-7,8-dihydroguanosine 5'-triphosphate + 5'-deoxyadenosine + L-methionine + A + H(+)</text>
        <dbReference type="Rhea" id="RHEA:49576"/>
        <dbReference type="ChEBI" id="CHEBI:13193"/>
        <dbReference type="ChEBI" id="CHEBI:15378"/>
        <dbReference type="ChEBI" id="CHEBI:17319"/>
        <dbReference type="ChEBI" id="CHEBI:17499"/>
        <dbReference type="ChEBI" id="CHEBI:37565"/>
        <dbReference type="ChEBI" id="CHEBI:57844"/>
        <dbReference type="ChEBI" id="CHEBI:59789"/>
        <dbReference type="ChEBI" id="CHEBI:131766"/>
        <dbReference type="EC" id="4.1.99.22"/>
    </reaction>
</comment>
<dbReference type="InterPro" id="IPR006638">
    <property type="entry name" value="Elp3/MiaA/NifB-like_rSAM"/>
</dbReference>
<feature type="binding site" evidence="12">
    <location>
        <position position="250"/>
    </location>
    <ligand>
        <name>[4Fe-4S] cluster</name>
        <dbReference type="ChEBI" id="CHEBI:49883"/>
        <label>2</label>
        <note>4Fe-4S-substrate</note>
    </ligand>
</feature>
<keyword evidence="6 12" id="KW-0408">Iron</keyword>
<dbReference type="Pfam" id="PF06463">
    <property type="entry name" value="Mob_synth_C"/>
    <property type="match status" value="1"/>
</dbReference>
<dbReference type="GO" id="GO:1904047">
    <property type="term" value="F:S-adenosyl-L-methionine binding"/>
    <property type="evidence" value="ECO:0007669"/>
    <property type="project" value="UniProtKB-UniRule"/>
</dbReference>
<dbReference type="SFLD" id="SFLDS00029">
    <property type="entry name" value="Radical_SAM"/>
    <property type="match status" value="1"/>
</dbReference>
<feature type="binding site" evidence="12">
    <location>
        <position position="267"/>
    </location>
    <ligand>
        <name>[4Fe-4S] cluster</name>
        <dbReference type="ChEBI" id="CHEBI:49883"/>
        <label>2</label>
        <note>4Fe-4S-substrate</note>
    </ligand>
</feature>
<dbReference type="GO" id="GO:0046872">
    <property type="term" value="F:metal ion binding"/>
    <property type="evidence" value="ECO:0007669"/>
    <property type="project" value="UniProtKB-KW"/>
</dbReference>
<evidence type="ECO:0000313" key="14">
    <source>
        <dbReference type="EMBL" id="KNZ42983.1"/>
    </source>
</evidence>
<evidence type="ECO:0000256" key="6">
    <source>
        <dbReference type="ARBA" id="ARBA00023004"/>
    </source>
</evidence>
<dbReference type="EMBL" id="LGYO01000008">
    <property type="protein sequence ID" value="KNZ42983.1"/>
    <property type="molecule type" value="Genomic_DNA"/>
</dbReference>
<dbReference type="InterPro" id="IPR058240">
    <property type="entry name" value="rSAM_sf"/>
</dbReference>
<dbReference type="SFLD" id="SFLDG01386">
    <property type="entry name" value="main_SPASM_domain-containing"/>
    <property type="match status" value="1"/>
</dbReference>
<sequence length="319" mass="36190">MKDHYGRKINYMRLSITDLCNLRCVYCMPEEGIEKRPHKKNLSFEEMVDLVKAGVALGIDKIRLTGGEPLVRHGIIELVREIGQIPGIKDLTMTTNGILLPKYAKELKAAGLTRVNISLDTFDPEKYHKITRWGHVEDVLAGIKAAKEAGLHPIKINVVLIKGFNDNEIETFVHYTMENEVDVRFIELMPLGESSDYAEHQYLSNDEVLKRVPELQPLAEPDKSGPAEYYQLPGAKGRVGLINPISKHFCKECNRIRVTTDGKIKPCLHSNQEIDILALRKEGKTYEEIILHAIAEKPEKHHINDNEKQLLRNMNEIGG</sequence>
<feature type="binding site" evidence="12">
    <location>
        <position position="26"/>
    </location>
    <ligand>
        <name>S-adenosyl-L-methionine</name>
        <dbReference type="ChEBI" id="CHEBI:59789"/>
    </ligand>
</feature>
<dbReference type="PROSITE" id="PS01305">
    <property type="entry name" value="MOAA_NIFB_PQQE"/>
    <property type="match status" value="1"/>
</dbReference>
<name>A0A0L6U398_9FIRM</name>
<dbReference type="UniPathway" id="UPA00344"/>
<dbReference type="InterPro" id="IPR007197">
    <property type="entry name" value="rSAM"/>
</dbReference>
<dbReference type="InterPro" id="IPR013483">
    <property type="entry name" value="MoaA"/>
</dbReference>
<keyword evidence="15" id="KW-1185">Reference proteome</keyword>
<evidence type="ECO:0000256" key="8">
    <source>
        <dbReference type="ARBA" id="ARBA00023134"/>
    </source>
</evidence>
<evidence type="ECO:0000259" key="13">
    <source>
        <dbReference type="PROSITE" id="PS51918"/>
    </source>
</evidence>
<evidence type="ECO:0000256" key="2">
    <source>
        <dbReference type="ARBA" id="ARBA00022485"/>
    </source>
</evidence>
<dbReference type="SFLD" id="SFLDG01067">
    <property type="entry name" value="SPASM/twitch_domain_containing"/>
    <property type="match status" value="1"/>
</dbReference>
<evidence type="ECO:0000256" key="7">
    <source>
        <dbReference type="ARBA" id="ARBA00023014"/>
    </source>
</evidence>
<comment type="function">
    <text evidence="12">Catalyzes the cyclization of GTP to (8S)-3',8-cyclo-7,8-dihydroguanosine 5'-triphosphate.</text>
</comment>
<dbReference type="InterPro" id="IPR010505">
    <property type="entry name" value="MoaA_twitch"/>
</dbReference>
<gene>
    <name evidence="12" type="primary">moaA</name>
    <name evidence="14" type="ORF">AKG39_04510</name>
</gene>
<dbReference type="PANTHER" id="PTHR22960">
    <property type="entry name" value="MOLYBDOPTERIN COFACTOR SYNTHESIS PROTEIN A"/>
    <property type="match status" value="1"/>
</dbReference>
<feature type="binding site" evidence="12">
    <location>
        <begin position="255"/>
        <end position="257"/>
    </location>
    <ligand>
        <name>GTP</name>
        <dbReference type="ChEBI" id="CHEBI:37565"/>
    </ligand>
</feature>
<dbReference type="Gene3D" id="3.20.20.70">
    <property type="entry name" value="Aldolase class I"/>
    <property type="match status" value="1"/>
</dbReference>
<evidence type="ECO:0000256" key="12">
    <source>
        <dbReference type="HAMAP-Rule" id="MF_01225"/>
    </source>
</evidence>
<dbReference type="InterPro" id="IPR013785">
    <property type="entry name" value="Aldolase_TIM"/>
</dbReference>
<dbReference type="SMART" id="SM00729">
    <property type="entry name" value="Elp3"/>
    <property type="match status" value="1"/>
</dbReference>
<keyword evidence="8 12" id="KW-0342">GTP-binding</keyword>
<evidence type="ECO:0000313" key="15">
    <source>
        <dbReference type="Proteomes" id="UP000036873"/>
    </source>
</evidence>
<keyword evidence="10 12" id="KW-0456">Lyase</keyword>
<feature type="binding site" evidence="12">
    <location>
        <position position="94"/>
    </location>
    <ligand>
        <name>GTP</name>
        <dbReference type="ChEBI" id="CHEBI:37565"/>
    </ligand>
</feature>
<feature type="binding site" evidence="12">
    <location>
        <position position="24"/>
    </location>
    <ligand>
        <name>[4Fe-4S] cluster</name>
        <dbReference type="ChEBI" id="CHEBI:49883"/>
        <label>1</label>
        <note>4Fe-4S-S-AdoMet</note>
    </ligand>
</feature>
<dbReference type="PROSITE" id="PS51918">
    <property type="entry name" value="RADICAL_SAM"/>
    <property type="match status" value="1"/>
</dbReference>
<feature type="binding site" evidence="12">
    <location>
        <position position="63"/>
    </location>
    <ligand>
        <name>GTP</name>
        <dbReference type="ChEBI" id="CHEBI:37565"/>
    </ligand>
</feature>
<feature type="binding site" evidence="12">
    <location>
        <position position="67"/>
    </location>
    <ligand>
        <name>S-adenosyl-L-methionine</name>
        <dbReference type="ChEBI" id="CHEBI:59789"/>
    </ligand>
</feature>
<evidence type="ECO:0000256" key="3">
    <source>
        <dbReference type="ARBA" id="ARBA00022691"/>
    </source>
</evidence>
<feature type="binding site" evidence="12">
    <location>
        <position position="155"/>
    </location>
    <ligand>
        <name>GTP</name>
        <dbReference type="ChEBI" id="CHEBI:37565"/>
    </ligand>
</feature>
<comment type="caution">
    <text evidence="14">The sequence shown here is derived from an EMBL/GenBank/DDBJ whole genome shotgun (WGS) entry which is preliminary data.</text>
</comment>
<evidence type="ECO:0000256" key="11">
    <source>
        <dbReference type="ARBA" id="ARBA00048697"/>
    </source>
</evidence>
<feature type="binding site" evidence="12">
    <location>
        <position position="253"/>
    </location>
    <ligand>
        <name>[4Fe-4S] cluster</name>
        <dbReference type="ChEBI" id="CHEBI:49883"/>
        <label>2</label>
        <note>4Fe-4S-substrate</note>
    </ligand>
</feature>
<dbReference type="RefSeq" id="WP_050739166.1">
    <property type="nucleotide sequence ID" value="NZ_LGYO01000008.1"/>
</dbReference>
<feature type="domain" description="Radical SAM core" evidence="13">
    <location>
        <begin position="4"/>
        <end position="228"/>
    </location>
</feature>
<dbReference type="Proteomes" id="UP000036873">
    <property type="component" value="Unassembled WGS sequence"/>
</dbReference>
<dbReference type="HAMAP" id="MF_01225_B">
    <property type="entry name" value="MoaA_B"/>
    <property type="match status" value="1"/>
</dbReference>
<keyword evidence="4 12" id="KW-0479">Metal-binding</keyword>
<dbReference type="GO" id="GO:0061799">
    <property type="term" value="F:cyclic pyranopterin monophosphate synthase activity"/>
    <property type="evidence" value="ECO:0007669"/>
    <property type="project" value="TreeGrafter"/>
</dbReference>
<dbReference type="NCBIfam" id="TIGR02666">
    <property type="entry name" value="moaA"/>
    <property type="match status" value="1"/>
</dbReference>
<dbReference type="STRING" id="52689.AKG39_04510"/>
<dbReference type="CDD" id="cd21117">
    <property type="entry name" value="Twitch_MoaA"/>
    <property type="match status" value="1"/>
</dbReference>
<organism evidence="14 15">
    <name type="scientific">Acetobacterium bakii</name>
    <dbReference type="NCBI Taxonomy" id="52689"/>
    <lineage>
        <taxon>Bacteria</taxon>
        <taxon>Bacillati</taxon>
        <taxon>Bacillota</taxon>
        <taxon>Clostridia</taxon>
        <taxon>Eubacteriales</taxon>
        <taxon>Eubacteriaceae</taxon>
        <taxon>Acetobacterium</taxon>
    </lineage>
</organism>
<protein>
    <recommendedName>
        <fullName evidence="1 12">GTP 3',8-cyclase</fullName>
        <ecNumber evidence="1 12">4.1.99.22</ecNumber>
    </recommendedName>
    <alternativeName>
        <fullName evidence="12">Molybdenum cofactor biosynthesis protein A</fullName>
    </alternativeName>
</protein>
<keyword evidence="2 12" id="KW-0004">4Fe-4S</keyword>
<keyword evidence="5 12" id="KW-0547">Nucleotide-binding</keyword>
<evidence type="ECO:0000256" key="5">
    <source>
        <dbReference type="ARBA" id="ARBA00022741"/>
    </source>
</evidence>
<keyword evidence="3 12" id="KW-0949">S-adenosyl-L-methionine</keyword>
<dbReference type="GO" id="GO:0051539">
    <property type="term" value="F:4 iron, 4 sulfur cluster binding"/>
    <property type="evidence" value="ECO:0007669"/>
    <property type="project" value="UniProtKB-UniRule"/>
</dbReference>
<feature type="binding site" evidence="12">
    <location>
        <position position="27"/>
    </location>
    <ligand>
        <name>[4Fe-4S] cluster</name>
        <dbReference type="ChEBI" id="CHEBI:49883"/>
        <label>1</label>
        <note>4Fe-4S-S-AdoMet</note>
    </ligand>
</feature>
<dbReference type="EC" id="4.1.99.22" evidence="1 12"/>
<comment type="cofactor">
    <cofactor evidence="12">
        <name>[4Fe-4S] cluster</name>
        <dbReference type="ChEBI" id="CHEBI:49883"/>
    </cofactor>
    <text evidence="12">Binds 2 [4Fe-4S] clusters. Binds 1 [4Fe-4S] cluster coordinated with 3 cysteines and an exchangeable S-adenosyl-L-methionine and 1 [4Fe-4S] cluster coordinated with 3 cysteines and the GTP-derived substrate.</text>
</comment>
<dbReference type="GO" id="GO:0006777">
    <property type="term" value="P:Mo-molybdopterin cofactor biosynthetic process"/>
    <property type="evidence" value="ECO:0007669"/>
    <property type="project" value="UniProtKB-UniRule"/>
</dbReference>
<dbReference type="OrthoDB" id="9763993at2"/>
<dbReference type="InterPro" id="IPR000385">
    <property type="entry name" value="MoaA_NifB_PqqE_Fe-S-bd_CS"/>
</dbReference>
<dbReference type="NCBIfam" id="NF001199">
    <property type="entry name" value="PRK00164.2-1"/>
    <property type="match status" value="1"/>
</dbReference>
<evidence type="ECO:0000256" key="10">
    <source>
        <dbReference type="ARBA" id="ARBA00023239"/>
    </source>
</evidence>
<feature type="binding site" evidence="12">
    <location>
        <position position="118"/>
    </location>
    <ligand>
        <name>S-adenosyl-L-methionine</name>
        <dbReference type="ChEBI" id="CHEBI:59789"/>
    </ligand>
</feature>
<evidence type="ECO:0000256" key="4">
    <source>
        <dbReference type="ARBA" id="ARBA00022723"/>
    </source>
</evidence>
<dbReference type="SFLD" id="SFLDG01383">
    <property type="entry name" value="cyclic_pyranopterin_phosphate"/>
    <property type="match status" value="1"/>
</dbReference>
<feature type="binding site" evidence="12">
    <location>
        <position position="20"/>
    </location>
    <ligand>
        <name>[4Fe-4S] cluster</name>
        <dbReference type="ChEBI" id="CHEBI:49883"/>
        <label>1</label>
        <note>4Fe-4S-S-AdoMet</note>
    </ligand>
</feature>
<comment type="pathway">
    <text evidence="12">Cofactor biosynthesis; molybdopterin biosynthesis.</text>
</comment>
<feature type="binding site" evidence="12">
    <location>
        <position position="189"/>
    </location>
    <ligand>
        <name>S-adenosyl-L-methionine</name>
        <dbReference type="ChEBI" id="CHEBI:59789"/>
    </ligand>
</feature>
<dbReference type="InterPro" id="IPR040064">
    <property type="entry name" value="MoaA-like"/>
</dbReference>
<proteinExistence type="inferred from homology"/>
<dbReference type="GO" id="GO:0061798">
    <property type="term" value="F:GTP 3',8'-cyclase activity"/>
    <property type="evidence" value="ECO:0007669"/>
    <property type="project" value="UniProtKB-UniRule"/>
</dbReference>
<dbReference type="Pfam" id="PF04055">
    <property type="entry name" value="Radical_SAM"/>
    <property type="match status" value="1"/>
</dbReference>
<dbReference type="PATRIC" id="fig|52689.4.peg.3954"/>
<evidence type="ECO:0000256" key="9">
    <source>
        <dbReference type="ARBA" id="ARBA00023150"/>
    </source>
</evidence>
<comment type="subunit">
    <text evidence="12">Monomer and homodimer.</text>
</comment>
<dbReference type="GO" id="GO:0005525">
    <property type="term" value="F:GTP binding"/>
    <property type="evidence" value="ECO:0007669"/>
    <property type="project" value="UniProtKB-UniRule"/>
</dbReference>
<evidence type="ECO:0000256" key="1">
    <source>
        <dbReference type="ARBA" id="ARBA00012167"/>
    </source>
</evidence>
<dbReference type="PANTHER" id="PTHR22960:SF0">
    <property type="entry name" value="MOLYBDENUM COFACTOR BIOSYNTHESIS PROTEIN 1"/>
    <property type="match status" value="1"/>
</dbReference>